<proteinExistence type="predicted"/>
<dbReference type="Proteomes" id="UP000553957">
    <property type="component" value="Unassembled WGS sequence"/>
</dbReference>
<evidence type="ECO:0000313" key="2">
    <source>
        <dbReference type="EMBL" id="NOL39225.1"/>
    </source>
</evidence>
<name>A0A7Y4KV03_9ACTN</name>
<reference evidence="1 4" key="2">
    <citation type="submission" date="2020-08" db="EMBL/GenBank/DDBJ databases">
        <title>Sequencing the genomes of 1000 actinobacteria strains.</title>
        <authorList>
            <person name="Klenk H.-P."/>
        </authorList>
    </citation>
    <scope>NUCLEOTIDE SEQUENCE [LARGE SCALE GENOMIC DNA]</scope>
    <source>
        <strain evidence="1 4">DSM 15626</strain>
    </source>
</reference>
<comment type="caution">
    <text evidence="2">The sequence shown here is derived from an EMBL/GenBank/DDBJ whole genome shotgun (WGS) entry which is preliminary data.</text>
</comment>
<accession>A0A7Y4KV03</accession>
<keyword evidence="3" id="KW-1185">Reference proteome</keyword>
<sequence>MNDSPRIKVTVAAPPSTVWAALRDKEQIRQWHGWEFTGGVDGSLDQEIELIYFTDVSTEGHAIDLNGGDRIELADAAGGGTELTLIRAAVGDDPDWARYYDDITEGWITFMQQLRFAVERHPGDTRRTVLVSGTGKTAPATALDASKLNVGDRYELDFPAEKATGTVWFRSEHQLGLTVDGWNDGLVVLTHDAESGAARALLSLYGVDEARHTELTKHWQDWWTAAVQ</sequence>
<dbReference type="EMBL" id="JACHKF010000001">
    <property type="protein sequence ID" value="MBB6568181.1"/>
    <property type="molecule type" value="Genomic_DNA"/>
</dbReference>
<organism evidence="2 3">
    <name type="scientific">Kribbella sandramycini</name>
    <dbReference type="NCBI Taxonomy" id="60450"/>
    <lineage>
        <taxon>Bacteria</taxon>
        <taxon>Bacillati</taxon>
        <taxon>Actinomycetota</taxon>
        <taxon>Actinomycetes</taxon>
        <taxon>Propionibacteriales</taxon>
        <taxon>Kribbellaceae</taxon>
        <taxon>Kribbella</taxon>
    </lineage>
</organism>
<gene>
    <name evidence="1" type="ORF">HNR71_003818</name>
    <name evidence="2" type="ORF">HPO96_03110</name>
</gene>
<dbReference type="InterPro" id="IPR023393">
    <property type="entry name" value="START-like_dom_sf"/>
</dbReference>
<evidence type="ECO:0000313" key="4">
    <source>
        <dbReference type="Proteomes" id="UP000553957"/>
    </source>
</evidence>
<dbReference type="AlphaFoldDB" id="A0A7Y4KV03"/>
<dbReference type="RefSeq" id="WP_171670803.1">
    <property type="nucleotide sequence ID" value="NZ_BAAAGT010000003.1"/>
</dbReference>
<evidence type="ECO:0000313" key="1">
    <source>
        <dbReference type="EMBL" id="MBB6568181.1"/>
    </source>
</evidence>
<evidence type="ECO:0000313" key="3">
    <source>
        <dbReference type="Proteomes" id="UP000534306"/>
    </source>
</evidence>
<dbReference type="Proteomes" id="UP000534306">
    <property type="component" value="Unassembled WGS sequence"/>
</dbReference>
<dbReference type="Gene3D" id="3.30.530.20">
    <property type="match status" value="1"/>
</dbReference>
<dbReference type="SUPFAM" id="SSF55961">
    <property type="entry name" value="Bet v1-like"/>
    <property type="match status" value="1"/>
</dbReference>
<reference evidence="2 3" key="1">
    <citation type="submission" date="2020-05" db="EMBL/GenBank/DDBJ databases">
        <title>Genome sequence of Kribbella sandramycini ATCC 39419.</title>
        <authorList>
            <person name="Maclea K.S."/>
            <person name="Fair J.L."/>
        </authorList>
    </citation>
    <scope>NUCLEOTIDE SEQUENCE [LARGE SCALE GENOMIC DNA]</scope>
    <source>
        <strain evidence="2 3">ATCC 39419</strain>
    </source>
</reference>
<protein>
    <submittedName>
        <fullName evidence="1">Uncharacterized protein YndB with AHSA1/START domain</fullName>
    </submittedName>
</protein>
<dbReference type="EMBL" id="JABJRC010000001">
    <property type="protein sequence ID" value="NOL39225.1"/>
    <property type="molecule type" value="Genomic_DNA"/>
</dbReference>